<dbReference type="KEGG" id="pfer:IRI77_34720"/>
<dbReference type="RefSeq" id="WP_194449505.1">
    <property type="nucleotide sequence ID" value="NZ_CP063849.1"/>
</dbReference>
<reference evidence="1 2" key="1">
    <citation type="submission" date="2020-10" db="EMBL/GenBank/DDBJ databases">
        <title>Complete genome sequence of Paludibaculum fermentans P105T, a facultatively anaerobic acidobacterium capable of dissimilatory Fe(III) reduction.</title>
        <authorList>
            <person name="Dedysh S.N."/>
            <person name="Beletsky A.V."/>
            <person name="Kulichevskaya I.S."/>
            <person name="Mardanov A.V."/>
            <person name="Ravin N.V."/>
        </authorList>
    </citation>
    <scope>NUCLEOTIDE SEQUENCE [LARGE SCALE GENOMIC DNA]</scope>
    <source>
        <strain evidence="1 2">P105</strain>
    </source>
</reference>
<name>A0A7S7NQE5_PALFE</name>
<dbReference type="Proteomes" id="UP000593892">
    <property type="component" value="Chromosome"/>
</dbReference>
<dbReference type="PANTHER" id="PTHR36456">
    <property type="entry name" value="UPF0232 PROTEIN SCO3875"/>
    <property type="match status" value="1"/>
</dbReference>
<protein>
    <submittedName>
        <fullName evidence="1">DUF721 domain-containing protein</fullName>
    </submittedName>
</protein>
<gene>
    <name evidence="1" type="ORF">IRI77_34720</name>
</gene>
<dbReference type="AlphaFoldDB" id="A0A7S7NQE5"/>
<dbReference type="EMBL" id="CP063849">
    <property type="protein sequence ID" value="QOY87838.1"/>
    <property type="molecule type" value="Genomic_DNA"/>
</dbReference>
<organism evidence="1 2">
    <name type="scientific">Paludibaculum fermentans</name>
    <dbReference type="NCBI Taxonomy" id="1473598"/>
    <lineage>
        <taxon>Bacteria</taxon>
        <taxon>Pseudomonadati</taxon>
        <taxon>Acidobacteriota</taxon>
        <taxon>Terriglobia</taxon>
        <taxon>Bryobacterales</taxon>
        <taxon>Bryobacteraceae</taxon>
        <taxon>Paludibaculum</taxon>
    </lineage>
</organism>
<sequence length="141" mass="15758">MERAGRIIARIRTAQKHFTQEELTLAAWPAAIGKRLAGRTRAVAIQGNNLVVLVEDDQWKRNLYGLRQQILRNLSDLLEGAAPKGIEFRIGVARRPPQREEAPSNFALTAPALRPKDDADGIADPVLRRIYVNSRRKAQAS</sequence>
<evidence type="ECO:0000313" key="1">
    <source>
        <dbReference type="EMBL" id="QOY87838.1"/>
    </source>
</evidence>
<proteinExistence type="predicted"/>
<evidence type="ECO:0000313" key="2">
    <source>
        <dbReference type="Proteomes" id="UP000593892"/>
    </source>
</evidence>
<keyword evidence="2" id="KW-1185">Reference proteome</keyword>
<accession>A0A7S7NQE5</accession>
<dbReference type="InterPro" id="IPR007922">
    <property type="entry name" value="DciA-like"/>
</dbReference>
<dbReference type="Pfam" id="PF05258">
    <property type="entry name" value="DciA"/>
    <property type="match status" value="1"/>
</dbReference>
<dbReference type="PANTHER" id="PTHR36456:SF1">
    <property type="entry name" value="UPF0232 PROTEIN SCO3875"/>
    <property type="match status" value="1"/>
</dbReference>